<accession>A0A844XRJ2</accession>
<dbReference type="InterPro" id="IPR013656">
    <property type="entry name" value="PAS_4"/>
</dbReference>
<comment type="caution">
    <text evidence="5">The sequence shown here is derived from an EMBL/GenBank/DDBJ whole genome shotgun (WGS) entry which is preliminary data.</text>
</comment>
<dbReference type="Pfam" id="PF08448">
    <property type="entry name" value="PAS_4"/>
    <property type="match status" value="1"/>
</dbReference>
<gene>
    <name evidence="5" type="ORF">GRI69_05900</name>
</gene>
<proteinExistence type="predicted"/>
<feature type="transmembrane region" description="Helical" evidence="1">
    <location>
        <begin position="95"/>
        <end position="115"/>
    </location>
</feature>
<feature type="domain" description="EAL" evidence="3">
    <location>
        <begin position="512"/>
        <end position="764"/>
    </location>
</feature>
<dbReference type="SUPFAM" id="SSF141868">
    <property type="entry name" value="EAL domain-like"/>
    <property type="match status" value="1"/>
</dbReference>
<dbReference type="AlphaFoldDB" id="A0A844XRJ2"/>
<feature type="transmembrane region" description="Helical" evidence="1">
    <location>
        <begin position="58"/>
        <end position="74"/>
    </location>
</feature>
<dbReference type="InterPro" id="IPR001633">
    <property type="entry name" value="EAL_dom"/>
</dbReference>
<dbReference type="PROSITE" id="PS50113">
    <property type="entry name" value="PAC"/>
    <property type="match status" value="1"/>
</dbReference>
<dbReference type="NCBIfam" id="TIGR00229">
    <property type="entry name" value="sensory_box"/>
    <property type="match status" value="1"/>
</dbReference>
<dbReference type="InterPro" id="IPR000014">
    <property type="entry name" value="PAS"/>
</dbReference>
<dbReference type="InterPro" id="IPR000160">
    <property type="entry name" value="GGDEF_dom"/>
</dbReference>
<keyword evidence="1" id="KW-1133">Transmembrane helix</keyword>
<dbReference type="OrthoDB" id="9790882at2"/>
<dbReference type="PANTHER" id="PTHR44757">
    <property type="entry name" value="DIGUANYLATE CYCLASE DGCP"/>
    <property type="match status" value="1"/>
</dbReference>
<dbReference type="EMBL" id="WTYC01000002">
    <property type="protein sequence ID" value="MXO47783.1"/>
    <property type="molecule type" value="Genomic_DNA"/>
</dbReference>
<dbReference type="Proteomes" id="UP000448199">
    <property type="component" value="Unassembled WGS sequence"/>
</dbReference>
<dbReference type="SUPFAM" id="SSF55785">
    <property type="entry name" value="PYP-like sensor domain (PAS domain)"/>
    <property type="match status" value="1"/>
</dbReference>
<sequence>MRQVIGLDAPERGDFARLHGRQYSTVTQRAGTRIALHIFAALVVGWMCRGAIPSMVLGIWGAALTCAVVYSYCLDRRLGDADERAFTMEESHRHALASAVKGSVWSVGLCMVAIFGPADEVAYLWPVLAFLMMASAVSRYGAPLSTIAFSLALSAGSLVAALATLNYGLAAIIIASAFFACFGVIETARMAIGARLAEFEMHEKSETVSMLLREFEDGQADWLWQIDTNRRLRSVSPRLAFAMGKDIAEIEGKSFLQLISGEGWKTGQFPSSIHELADRLKGKESFSNLLVKALVDGQTRWWEMSGTPMFDEDGVWLGFRGVGSDVTTQRESSEKIEYLARFDTLTQLPNRLQINESLFQALAYAGQWRTRCGLLMIDLDRFKSVNDSLGHLVGDKMLADVASRLKPLMGEGELCGRLGGDEFAVIIRDASDRQRVDTLAKAIISALSTPYHVDGQVLYVGASVGSAIGPRDGNTVEELLRNADLALYRAKDEGGGGHFEYEPALHSNAEERRVLEFSLRSALEKNEFVLHYQPVVDAKTEELVSFEALIRWNSEEHGFVSPAKFIPLAEDTRLIVPIGTWVMQEACREAALNWPENVKVNINVSPEQLVEPDFAGTVVRALSHSGLDPKRLEIEVTESIFMRDANVARKALEQCMALGCSVALDDFGTGYSSLGYLRKLKFTTIKVDRTFVQGAAQNSPESLAIIRAVVAMADSLGMTTTAEGVENEEEAEMIRRLGCNKIQGFHFGRPMPSEDARKIFRNAAAGARKRA</sequence>
<evidence type="ECO:0000259" key="3">
    <source>
        <dbReference type="PROSITE" id="PS50883"/>
    </source>
</evidence>
<evidence type="ECO:0000259" key="2">
    <source>
        <dbReference type="PROSITE" id="PS50113"/>
    </source>
</evidence>
<dbReference type="PROSITE" id="PS50883">
    <property type="entry name" value="EAL"/>
    <property type="match status" value="1"/>
</dbReference>
<dbReference type="Gene3D" id="3.30.70.270">
    <property type="match status" value="1"/>
</dbReference>
<dbReference type="InterPro" id="IPR035965">
    <property type="entry name" value="PAS-like_dom_sf"/>
</dbReference>
<feature type="transmembrane region" description="Helical" evidence="1">
    <location>
        <begin position="169"/>
        <end position="192"/>
    </location>
</feature>
<organism evidence="5 6">
    <name type="scientific">Qipengyuania vulgaris</name>
    <dbReference type="NCBI Taxonomy" id="291985"/>
    <lineage>
        <taxon>Bacteria</taxon>
        <taxon>Pseudomonadati</taxon>
        <taxon>Pseudomonadota</taxon>
        <taxon>Alphaproteobacteria</taxon>
        <taxon>Sphingomonadales</taxon>
        <taxon>Erythrobacteraceae</taxon>
        <taxon>Qipengyuania</taxon>
    </lineage>
</organism>
<evidence type="ECO:0000256" key="1">
    <source>
        <dbReference type="SAM" id="Phobius"/>
    </source>
</evidence>
<dbReference type="PANTHER" id="PTHR44757:SF2">
    <property type="entry name" value="BIOFILM ARCHITECTURE MAINTENANCE PROTEIN MBAA"/>
    <property type="match status" value="1"/>
</dbReference>
<dbReference type="InterPro" id="IPR000700">
    <property type="entry name" value="PAS-assoc_C"/>
</dbReference>
<name>A0A844XRJ2_9SPHN</name>
<dbReference type="Pfam" id="PF00990">
    <property type="entry name" value="GGDEF"/>
    <property type="match status" value="1"/>
</dbReference>
<dbReference type="Gene3D" id="3.20.20.450">
    <property type="entry name" value="EAL domain"/>
    <property type="match status" value="1"/>
</dbReference>
<dbReference type="InterPro" id="IPR052155">
    <property type="entry name" value="Biofilm_reg_signaling"/>
</dbReference>
<dbReference type="InterPro" id="IPR035919">
    <property type="entry name" value="EAL_sf"/>
</dbReference>
<evidence type="ECO:0000313" key="5">
    <source>
        <dbReference type="EMBL" id="MXO47783.1"/>
    </source>
</evidence>
<dbReference type="SMART" id="SM00267">
    <property type="entry name" value="GGDEF"/>
    <property type="match status" value="1"/>
</dbReference>
<dbReference type="Gene3D" id="3.30.450.20">
    <property type="entry name" value="PAS domain"/>
    <property type="match status" value="1"/>
</dbReference>
<feature type="domain" description="PAC" evidence="2">
    <location>
        <begin position="284"/>
        <end position="338"/>
    </location>
</feature>
<dbReference type="CDD" id="cd00130">
    <property type="entry name" value="PAS"/>
    <property type="match status" value="1"/>
</dbReference>
<feature type="domain" description="GGDEF" evidence="4">
    <location>
        <begin position="370"/>
        <end position="503"/>
    </location>
</feature>
<dbReference type="NCBIfam" id="TIGR00254">
    <property type="entry name" value="GGDEF"/>
    <property type="match status" value="1"/>
</dbReference>
<feature type="transmembrane region" description="Helical" evidence="1">
    <location>
        <begin position="34"/>
        <end position="52"/>
    </location>
</feature>
<dbReference type="PROSITE" id="PS50887">
    <property type="entry name" value="GGDEF"/>
    <property type="match status" value="1"/>
</dbReference>
<keyword evidence="6" id="KW-1185">Reference proteome</keyword>
<dbReference type="InterPro" id="IPR029787">
    <property type="entry name" value="Nucleotide_cyclase"/>
</dbReference>
<dbReference type="CDD" id="cd01949">
    <property type="entry name" value="GGDEF"/>
    <property type="match status" value="1"/>
</dbReference>
<dbReference type="CDD" id="cd01948">
    <property type="entry name" value="EAL"/>
    <property type="match status" value="1"/>
</dbReference>
<keyword evidence="1" id="KW-0472">Membrane</keyword>
<evidence type="ECO:0000313" key="6">
    <source>
        <dbReference type="Proteomes" id="UP000448199"/>
    </source>
</evidence>
<dbReference type="RefSeq" id="WP_160727499.1">
    <property type="nucleotide sequence ID" value="NZ_WTYC01000002.1"/>
</dbReference>
<dbReference type="Pfam" id="PF00563">
    <property type="entry name" value="EAL"/>
    <property type="match status" value="1"/>
</dbReference>
<reference evidence="5 6" key="1">
    <citation type="submission" date="2019-12" db="EMBL/GenBank/DDBJ databases">
        <title>Genomic-based taxomic classification of the family Erythrobacteraceae.</title>
        <authorList>
            <person name="Xu L."/>
        </authorList>
    </citation>
    <scope>NUCLEOTIDE SEQUENCE [LARGE SCALE GENOMIC DNA]</scope>
    <source>
        <strain evidence="5 6">DSM 17792</strain>
    </source>
</reference>
<dbReference type="SUPFAM" id="SSF55073">
    <property type="entry name" value="Nucleotide cyclase"/>
    <property type="match status" value="1"/>
</dbReference>
<protein>
    <submittedName>
        <fullName evidence="5">EAL domain-containing protein</fullName>
    </submittedName>
</protein>
<keyword evidence="1" id="KW-0812">Transmembrane</keyword>
<dbReference type="InterPro" id="IPR043128">
    <property type="entry name" value="Rev_trsase/Diguanyl_cyclase"/>
</dbReference>
<evidence type="ECO:0000259" key="4">
    <source>
        <dbReference type="PROSITE" id="PS50887"/>
    </source>
</evidence>
<dbReference type="SMART" id="SM00052">
    <property type="entry name" value="EAL"/>
    <property type="match status" value="1"/>
</dbReference>
<feature type="transmembrane region" description="Helical" evidence="1">
    <location>
        <begin position="144"/>
        <end position="163"/>
    </location>
</feature>